<feature type="compositionally biased region" description="Low complexity" evidence="1">
    <location>
        <begin position="36"/>
        <end position="51"/>
    </location>
</feature>
<dbReference type="Proteomes" id="UP000291144">
    <property type="component" value="Unassembled WGS sequence"/>
</dbReference>
<feature type="region of interest" description="Disordered" evidence="1">
    <location>
        <begin position="114"/>
        <end position="142"/>
    </location>
</feature>
<evidence type="ECO:0000313" key="3">
    <source>
        <dbReference type="EMBL" id="TCC60251.1"/>
    </source>
</evidence>
<sequence length="421" mass="46428">MPTYSDDGQWWWDGRSWQPVSQQPPQQPYAGPPPQQQFQQPHGGQQQYAGPPQQPQYPRPQQQSPGQPYPQPGFYGQPRPPRKRRTVWIVVGLVLLVIGVSAGVPAGILAWRATSGDDNDAGHGIGSSGTSEEPKGKNLEPGQSVTAQSLAQVDPATFYESVVKRQMTAPIGRVKSSMFGDPQKFASRQLFPITDIAIDHRSDKFYYFQTILTGPTDDEPTNIACQGTKEMHWSNYSKKWEQSTFTSNTCTKKPFMGGGDGVFSSGLTADQADKVLAKLRTYKGYVNVAKPTLLSAGGKTYVRQIVDFKPITLADKNYWGSAISMWAFRDAGLDPVTWPWSNPFNLTEGIHMVYYLDTKTLLPVAAFQKGIDTPAGNGEPAVKRTTIQVLNYTFPKTLPPMVLGRSANTLSLTLPEGWKVV</sequence>
<comment type="caution">
    <text evidence="3">The sequence shown here is derived from an EMBL/GenBank/DDBJ whole genome shotgun (WGS) entry which is preliminary data.</text>
</comment>
<feature type="compositionally biased region" description="Pro residues" evidence="1">
    <location>
        <begin position="25"/>
        <end position="35"/>
    </location>
</feature>
<name>A0A4R0KI51_9ACTN</name>
<keyword evidence="2" id="KW-0472">Membrane</keyword>
<feature type="region of interest" description="Disordered" evidence="1">
    <location>
        <begin position="1"/>
        <end position="81"/>
    </location>
</feature>
<keyword evidence="2" id="KW-1133">Transmembrane helix</keyword>
<feature type="transmembrane region" description="Helical" evidence="2">
    <location>
        <begin position="87"/>
        <end position="111"/>
    </location>
</feature>
<keyword evidence="4" id="KW-1185">Reference proteome</keyword>
<dbReference type="EMBL" id="SJKB01000006">
    <property type="protein sequence ID" value="TCC60251.1"/>
    <property type="molecule type" value="Genomic_DNA"/>
</dbReference>
<feature type="compositionally biased region" description="Low complexity" evidence="1">
    <location>
        <begin position="59"/>
        <end position="77"/>
    </location>
</feature>
<dbReference type="RefSeq" id="WP_131358527.1">
    <property type="nucleotide sequence ID" value="NZ_SJKB01000006.1"/>
</dbReference>
<protein>
    <submittedName>
        <fullName evidence="3">Uncharacterized protein</fullName>
    </submittedName>
</protein>
<organism evidence="3 4">
    <name type="scientific">Kribbella pittospori</name>
    <dbReference type="NCBI Taxonomy" id="722689"/>
    <lineage>
        <taxon>Bacteria</taxon>
        <taxon>Bacillati</taxon>
        <taxon>Actinomycetota</taxon>
        <taxon>Actinomycetes</taxon>
        <taxon>Propionibacteriales</taxon>
        <taxon>Kribbellaceae</taxon>
        <taxon>Kribbella</taxon>
    </lineage>
</organism>
<dbReference type="AlphaFoldDB" id="A0A4R0KI51"/>
<dbReference type="OrthoDB" id="3529419at2"/>
<keyword evidence="2" id="KW-0812">Transmembrane</keyword>
<reference evidence="3 4" key="1">
    <citation type="submission" date="2019-02" db="EMBL/GenBank/DDBJ databases">
        <title>Kribbella capetownensis sp. nov. and Kribbella speibonae sp. nov., isolated from soil.</title>
        <authorList>
            <person name="Curtis S.M."/>
            <person name="Norton I."/>
            <person name="Everest G.J."/>
            <person name="Meyers P.R."/>
        </authorList>
    </citation>
    <scope>NUCLEOTIDE SEQUENCE [LARGE SCALE GENOMIC DNA]</scope>
    <source>
        <strain evidence="3 4">NRRL B-24813</strain>
    </source>
</reference>
<accession>A0A4R0KI51</accession>
<evidence type="ECO:0000256" key="1">
    <source>
        <dbReference type="SAM" id="MobiDB-lite"/>
    </source>
</evidence>
<evidence type="ECO:0000256" key="2">
    <source>
        <dbReference type="SAM" id="Phobius"/>
    </source>
</evidence>
<proteinExistence type="predicted"/>
<evidence type="ECO:0000313" key="4">
    <source>
        <dbReference type="Proteomes" id="UP000291144"/>
    </source>
</evidence>
<gene>
    <name evidence="3" type="ORF">E0H73_20035</name>
</gene>